<dbReference type="HOGENOM" id="CLU_565889_0_0_5"/>
<protein>
    <recommendedName>
        <fullName evidence="3">GspL periplasmic domain-containing protein</fullName>
    </recommendedName>
</protein>
<keyword evidence="2" id="KW-1185">Reference proteome</keyword>
<dbReference type="EMBL" id="CP001079">
    <property type="protein sequence ID" value="ACM49041.1"/>
    <property type="molecule type" value="Genomic_DNA"/>
</dbReference>
<gene>
    <name evidence="1" type="ordered locus">AMF_158</name>
</gene>
<organism evidence="1 2">
    <name type="scientific">Anaplasma marginale (strain Florida)</name>
    <dbReference type="NCBI Taxonomy" id="320483"/>
    <lineage>
        <taxon>Bacteria</taxon>
        <taxon>Pseudomonadati</taxon>
        <taxon>Pseudomonadota</taxon>
        <taxon>Alphaproteobacteria</taxon>
        <taxon>Rickettsiales</taxon>
        <taxon>Anaplasmataceae</taxon>
        <taxon>Anaplasma</taxon>
    </lineage>
</organism>
<evidence type="ECO:0000313" key="2">
    <source>
        <dbReference type="Proteomes" id="UP000007307"/>
    </source>
</evidence>
<dbReference type="KEGG" id="amf:AMF_158"/>
<proteinExistence type="predicted"/>
<evidence type="ECO:0000313" key="1">
    <source>
        <dbReference type="EMBL" id="ACM49041.1"/>
    </source>
</evidence>
<dbReference type="STRING" id="320483.AMF_158"/>
<dbReference type="Proteomes" id="UP000007307">
    <property type="component" value="Chromosome"/>
</dbReference>
<sequence>MCPVGRMGFLGLRHGSKVAILIGDNGAIVVHTVDGEVRSKLFVESVGSKEWSDAKLCIVSNKKSQIYFVLDHSSQTYTRHPIPATNAFVARSIARKKSSNMVSQDGFSAAFLNSHSPNEDGSWEYVFAESTIQNELCSGLLELSSEHAPGSLRGIMLLSTELVNIAKEAVAKGGLPQKKWIVFLVYTKAGDLRQVVLRNGELFSSIAVEVSKDERELPDVLSGKVHQEVQNALQSITAAGETYDSSDVGMCLVVSGGVKSSLLALDFKGIDVSILTPYELGKLLDIKNCVSVGSIYCDTILLYFTIHNPAGCKLRLHTKETIACNRARLLQKIGIIPACAAILVVTTLNVLWSAEVVSYAKREPELRATVESLTGELLKLRGDREFIKVNEMYEAVDLYRALSSASPCPISKAIVPISKLGERNFDITSFSWSVMEDFKVVVKLGVAIKSGKSEEVERQLSNALSDCKVRMVQVPNSGQDFTVYLERA</sequence>
<name>B9KHS9_ANAMF</name>
<dbReference type="AlphaFoldDB" id="B9KHS9"/>
<evidence type="ECO:0008006" key="3">
    <source>
        <dbReference type="Google" id="ProtNLM"/>
    </source>
</evidence>
<reference evidence="1 2" key="1">
    <citation type="journal article" date="2009" name="BMC Genomics">
        <title>Conservation in the face of diversity: multistrain analysis of an intracellular bacterium.</title>
        <authorList>
            <person name="Dark M.J."/>
            <person name="Herndon D.R."/>
            <person name="Kappmeyer L.S."/>
            <person name="Gonzales M.P."/>
            <person name="Nordeen E."/>
            <person name="Palmer G.H."/>
            <person name="Knowles D.P. Jr."/>
            <person name="Brayton K.A."/>
        </authorList>
    </citation>
    <scope>NUCLEOTIDE SEQUENCE [LARGE SCALE GENOMIC DNA]</scope>
    <source>
        <strain evidence="1 2">Florida</strain>
    </source>
</reference>
<accession>B9KHS9</accession>